<dbReference type="InterPro" id="IPR027417">
    <property type="entry name" value="P-loop_NTPase"/>
</dbReference>
<keyword evidence="2" id="KW-0067">ATP-binding</keyword>
<dbReference type="InterPro" id="IPR038718">
    <property type="entry name" value="SNF2-like_sf"/>
</dbReference>
<evidence type="ECO:0000313" key="2">
    <source>
        <dbReference type="EMBL" id="EGP42995.1"/>
    </source>
</evidence>
<dbReference type="eggNOG" id="COG0553">
    <property type="taxonomic scope" value="Bacteria"/>
</dbReference>
<dbReference type="PANTHER" id="PTHR10799">
    <property type="entry name" value="SNF2/RAD54 HELICASE FAMILY"/>
    <property type="match status" value="1"/>
</dbReference>
<sequence>MTARRAFTARPYGALITNHILDAARCGVWAGMGMGKTVSTLNALDLLELAEPGPALVCAPLRVAQSTWPDEAAKWQHLRNVDVTPIVGDVKARERAAIRAFNFSASVFTINYENLPWLVDLLERWKRPWPFSKIVADESTKLKGFRLRQGTQRARALGRVAHKHAAHFVELTGTPSPNGLQDLWGQAWYLDQGQRLGRTFDAFRQRWFRPSFDGYGIEPLPFAQEQIEDAMRDLCLSLDARDWFDLKEPIVNMLRVDLPAKARALYDDMEKAMFAQIGEHEVEAFNAAAKTMKCLQLANGAAYVGEDGTQWTEVHDVKLQVLDEIVEEAAGMPVLVAYHFKSDLARLLKAFPKGRQLDKDPQTLRDWNAGKIPVLFAHPASAGHGLNLQDGGNILVFFSVNWNLEEHQQIIERIGPTRQMQAGHDRPVFIHYILARDTVDEIVLARIETKREVQDLLLEALKRRA</sequence>
<dbReference type="Gene3D" id="3.40.50.300">
    <property type="entry name" value="P-loop containing nucleotide triphosphate hydrolases"/>
    <property type="match status" value="1"/>
</dbReference>
<proteinExistence type="predicted"/>
<dbReference type="GO" id="GO:0005524">
    <property type="term" value="F:ATP binding"/>
    <property type="evidence" value="ECO:0007669"/>
    <property type="project" value="InterPro"/>
</dbReference>
<dbReference type="EMBL" id="AFRQ01000134">
    <property type="protein sequence ID" value="EGP42995.1"/>
    <property type="molecule type" value="Genomic_DNA"/>
</dbReference>
<dbReference type="Proteomes" id="UP000004853">
    <property type="component" value="Unassembled WGS sequence"/>
</dbReference>
<protein>
    <submittedName>
        <fullName evidence="2">Putative phage-related DNA helicase</fullName>
    </submittedName>
</protein>
<dbReference type="InterPro" id="IPR000330">
    <property type="entry name" value="SNF2_N"/>
</dbReference>
<dbReference type="HOGENOM" id="CLU_029251_0_0_4"/>
<dbReference type="AlphaFoldDB" id="F7T9J0"/>
<dbReference type="RefSeq" id="WP_006395625.1">
    <property type="nucleotide sequence ID" value="NZ_GL982453.1"/>
</dbReference>
<dbReference type="GO" id="GO:0004386">
    <property type="term" value="F:helicase activity"/>
    <property type="evidence" value="ECO:0007669"/>
    <property type="project" value="UniProtKB-KW"/>
</dbReference>
<organism evidence="2 3">
    <name type="scientific">Achromobacter insuavis AXX-A</name>
    <dbReference type="NCBI Taxonomy" id="1003200"/>
    <lineage>
        <taxon>Bacteria</taxon>
        <taxon>Pseudomonadati</taxon>
        <taxon>Pseudomonadota</taxon>
        <taxon>Betaproteobacteria</taxon>
        <taxon>Burkholderiales</taxon>
        <taxon>Alcaligenaceae</taxon>
        <taxon>Achromobacter</taxon>
    </lineage>
</organism>
<feature type="domain" description="SNF2 N-terminal" evidence="1">
    <location>
        <begin position="32"/>
        <end position="292"/>
    </location>
</feature>
<keyword evidence="2" id="KW-0347">Helicase</keyword>
<dbReference type="Pfam" id="PF00176">
    <property type="entry name" value="SNF2-rel_dom"/>
    <property type="match status" value="1"/>
</dbReference>
<accession>F7T9J0</accession>
<comment type="caution">
    <text evidence="2">The sequence shown here is derived from an EMBL/GenBank/DDBJ whole genome shotgun (WGS) entry which is preliminary data.</text>
</comment>
<keyword evidence="2" id="KW-0378">Hydrolase</keyword>
<evidence type="ECO:0000313" key="3">
    <source>
        <dbReference type="Proteomes" id="UP000004853"/>
    </source>
</evidence>
<dbReference type="Gene3D" id="3.40.50.10810">
    <property type="entry name" value="Tandem AAA-ATPase domain"/>
    <property type="match status" value="1"/>
</dbReference>
<gene>
    <name evidence="2" type="ORF">AXXA_28140</name>
</gene>
<evidence type="ECO:0000259" key="1">
    <source>
        <dbReference type="Pfam" id="PF00176"/>
    </source>
</evidence>
<keyword evidence="2" id="KW-0547">Nucleotide-binding</keyword>
<name>F7T9J0_9BURK</name>
<reference evidence="2 3" key="1">
    <citation type="submission" date="2011-06" db="EMBL/GenBank/DDBJ databases">
        <authorList>
            <person name="Bador J."/>
            <person name="Amoureux L."/>
            <person name="Neuwirth C."/>
        </authorList>
    </citation>
    <scope>NUCLEOTIDE SEQUENCE [LARGE SCALE GENOMIC DNA]</scope>
    <source>
        <strain evidence="2 3">AXX-A</strain>
    </source>
</reference>
<dbReference type="PATRIC" id="fig|1003200.3.peg.5556"/>
<dbReference type="SUPFAM" id="SSF52540">
    <property type="entry name" value="P-loop containing nucleoside triphosphate hydrolases"/>
    <property type="match status" value="2"/>
</dbReference>